<dbReference type="AlphaFoldDB" id="A0A6N9Z6P6"/>
<protein>
    <recommendedName>
        <fullName evidence="7">Type II secretion system protein GspF domain-containing protein</fullName>
    </recommendedName>
</protein>
<evidence type="ECO:0000313" key="8">
    <source>
        <dbReference type="EMBL" id="NEG90034.1"/>
    </source>
</evidence>
<keyword evidence="5 6" id="KW-0472">Membrane</keyword>
<keyword evidence="9" id="KW-1185">Reference proteome</keyword>
<comment type="caution">
    <text evidence="8">The sequence shown here is derived from an EMBL/GenBank/DDBJ whole genome shotgun (WGS) entry which is preliminary data.</text>
</comment>
<keyword evidence="4 6" id="KW-1133">Transmembrane helix</keyword>
<accession>A0A6N9Z6P6</accession>
<proteinExistence type="predicted"/>
<sequence length="174" mass="18310">MRVRTTQAHDDVPGLDGGEVSAATVLALTAAVVRQGASIPRAVETVGSSIGGRVGRGLCRVCDALLRGDDWHDAWGAAEGGLDAETARGFGAAAGGREPVFAMLEEALEPAWRHGTSPVSRLETALEQLDRDERSRIEEASGRLTVRLLMPTGLCFLPAFVFVGVIPSIVSFVT</sequence>
<gene>
    <name evidence="8" type="ORF">GFD25_08575</name>
</gene>
<evidence type="ECO:0000256" key="1">
    <source>
        <dbReference type="ARBA" id="ARBA00004651"/>
    </source>
</evidence>
<comment type="subcellular location">
    <subcellularLocation>
        <location evidence="1">Cell membrane</location>
        <topology evidence="1">Multi-pass membrane protein</topology>
    </subcellularLocation>
</comment>
<evidence type="ECO:0000256" key="2">
    <source>
        <dbReference type="ARBA" id="ARBA00022475"/>
    </source>
</evidence>
<feature type="transmembrane region" description="Helical" evidence="6">
    <location>
        <begin position="144"/>
        <end position="170"/>
    </location>
</feature>
<dbReference type="GO" id="GO:0005886">
    <property type="term" value="C:plasma membrane"/>
    <property type="evidence" value="ECO:0007669"/>
    <property type="project" value="UniProtKB-SubCell"/>
</dbReference>
<dbReference type="EMBL" id="WHZW01000017">
    <property type="protein sequence ID" value="NEG90034.1"/>
    <property type="molecule type" value="Genomic_DNA"/>
</dbReference>
<evidence type="ECO:0000256" key="5">
    <source>
        <dbReference type="ARBA" id="ARBA00023136"/>
    </source>
</evidence>
<evidence type="ECO:0000256" key="6">
    <source>
        <dbReference type="SAM" id="Phobius"/>
    </source>
</evidence>
<organism evidence="8 9">
    <name type="scientific">Bifidobacterium aerophilum</name>
    <dbReference type="NCBI Taxonomy" id="1798155"/>
    <lineage>
        <taxon>Bacteria</taxon>
        <taxon>Bacillati</taxon>
        <taxon>Actinomycetota</taxon>
        <taxon>Actinomycetes</taxon>
        <taxon>Bifidobacteriales</taxon>
        <taxon>Bifidobacteriaceae</taxon>
        <taxon>Bifidobacterium</taxon>
    </lineage>
</organism>
<keyword evidence="2" id="KW-1003">Cell membrane</keyword>
<evidence type="ECO:0000256" key="3">
    <source>
        <dbReference type="ARBA" id="ARBA00022692"/>
    </source>
</evidence>
<keyword evidence="3 6" id="KW-0812">Transmembrane</keyword>
<evidence type="ECO:0000259" key="7">
    <source>
        <dbReference type="Pfam" id="PF00482"/>
    </source>
</evidence>
<evidence type="ECO:0000256" key="4">
    <source>
        <dbReference type="ARBA" id="ARBA00022989"/>
    </source>
</evidence>
<name>A0A6N9Z6P6_9BIFI</name>
<feature type="domain" description="Type II secretion system protein GspF" evidence="7">
    <location>
        <begin position="28"/>
        <end position="165"/>
    </location>
</feature>
<reference evidence="8 9" key="1">
    <citation type="submission" date="2019-10" db="EMBL/GenBank/DDBJ databases">
        <title>Bifidobacterium from non-human primates.</title>
        <authorList>
            <person name="Modesto M."/>
        </authorList>
    </citation>
    <scope>NUCLEOTIDE SEQUENCE [LARGE SCALE GENOMIC DNA]</scope>
    <source>
        <strain evidence="8 9">TRE17</strain>
    </source>
</reference>
<evidence type="ECO:0000313" key="9">
    <source>
        <dbReference type="Proteomes" id="UP000469194"/>
    </source>
</evidence>
<dbReference type="Pfam" id="PF00482">
    <property type="entry name" value="T2SSF"/>
    <property type="match status" value="1"/>
</dbReference>
<dbReference type="InterPro" id="IPR018076">
    <property type="entry name" value="T2SS_GspF_dom"/>
</dbReference>
<dbReference type="Proteomes" id="UP000469194">
    <property type="component" value="Unassembled WGS sequence"/>
</dbReference>